<dbReference type="Proteomes" id="UP000492821">
    <property type="component" value="Unassembled WGS sequence"/>
</dbReference>
<dbReference type="CDD" id="cd01040">
    <property type="entry name" value="Mb-like"/>
    <property type="match status" value="1"/>
</dbReference>
<dbReference type="PANTHER" id="PTHR46458:SF18">
    <property type="entry name" value="GLOBIN DOMAIN-CONTAINING PROTEIN"/>
    <property type="match status" value="1"/>
</dbReference>
<dbReference type="AlphaFoldDB" id="A0A7E4V5B7"/>
<keyword evidence="5" id="KW-1185">Reference proteome</keyword>
<feature type="compositionally biased region" description="Basic and acidic residues" evidence="4">
    <location>
        <begin position="18"/>
        <end position="34"/>
    </location>
</feature>
<keyword evidence="3" id="KW-0408">Iron</keyword>
<protein>
    <submittedName>
        <fullName evidence="6">GLOBIN domain-containing protein</fullName>
    </submittedName>
</protein>
<organism evidence="5 6">
    <name type="scientific">Panagrellus redivivus</name>
    <name type="common">Microworm</name>
    <dbReference type="NCBI Taxonomy" id="6233"/>
    <lineage>
        <taxon>Eukaryota</taxon>
        <taxon>Metazoa</taxon>
        <taxon>Ecdysozoa</taxon>
        <taxon>Nematoda</taxon>
        <taxon>Chromadorea</taxon>
        <taxon>Rhabditida</taxon>
        <taxon>Tylenchina</taxon>
        <taxon>Panagrolaimomorpha</taxon>
        <taxon>Panagrolaimoidea</taxon>
        <taxon>Panagrolaimidae</taxon>
        <taxon>Panagrellus</taxon>
    </lineage>
</organism>
<reference evidence="5" key="1">
    <citation type="journal article" date="2013" name="Genetics">
        <title>The draft genome and transcriptome of Panagrellus redivivus are shaped by the harsh demands of a free-living lifestyle.</title>
        <authorList>
            <person name="Srinivasan J."/>
            <person name="Dillman A.R."/>
            <person name="Macchietto M.G."/>
            <person name="Heikkinen L."/>
            <person name="Lakso M."/>
            <person name="Fracchia K.M."/>
            <person name="Antoshechkin I."/>
            <person name="Mortazavi A."/>
            <person name="Wong G."/>
            <person name="Sternberg P.W."/>
        </authorList>
    </citation>
    <scope>NUCLEOTIDE SEQUENCE [LARGE SCALE GENOMIC DNA]</scope>
    <source>
        <strain evidence="5">MT8872</strain>
    </source>
</reference>
<evidence type="ECO:0000313" key="5">
    <source>
        <dbReference type="Proteomes" id="UP000492821"/>
    </source>
</evidence>
<dbReference type="PANTHER" id="PTHR46458">
    <property type="entry name" value="BLR2807 PROTEIN"/>
    <property type="match status" value="1"/>
</dbReference>
<accession>A0A7E4V5B7</accession>
<dbReference type="InterPro" id="IPR012292">
    <property type="entry name" value="Globin/Proto"/>
</dbReference>
<feature type="compositionally biased region" description="Basic and acidic residues" evidence="4">
    <location>
        <begin position="363"/>
        <end position="383"/>
    </location>
</feature>
<reference evidence="6" key="2">
    <citation type="submission" date="2020-10" db="UniProtKB">
        <authorList>
            <consortium name="WormBaseParasite"/>
        </authorList>
    </citation>
    <scope>IDENTIFICATION</scope>
</reference>
<proteinExistence type="predicted"/>
<dbReference type="GO" id="GO:0020037">
    <property type="term" value="F:heme binding"/>
    <property type="evidence" value="ECO:0007669"/>
    <property type="project" value="InterPro"/>
</dbReference>
<evidence type="ECO:0000313" key="6">
    <source>
        <dbReference type="WBParaSite" id="Pan_g16415.t1"/>
    </source>
</evidence>
<feature type="region of interest" description="Disordered" evidence="4">
    <location>
        <begin position="18"/>
        <end position="81"/>
    </location>
</feature>
<keyword evidence="2" id="KW-0479">Metal-binding</keyword>
<name>A0A7E4V5B7_PANRE</name>
<dbReference type="InterPro" id="IPR050532">
    <property type="entry name" value="Globin-like_OT"/>
</dbReference>
<feature type="region of interest" description="Disordered" evidence="4">
    <location>
        <begin position="363"/>
        <end position="449"/>
    </location>
</feature>
<dbReference type="InterPro" id="IPR044399">
    <property type="entry name" value="Mb-like_M"/>
</dbReference>
<dbReference type="InterPro" id="IPR009050">
    <property type="entry name" value="Globin-like_sf"/>
</dbReference>
<evidence type="ECO:0000256" key="2">
    <source>
        <dbReference type="ARBA" id="ARBA00022723"/>
    </source>
</evidence>
<sequence length="449" mass="50328">MFIISKIVRGRRLLQEMEENTKENDGHRQKRGDTIDGSGDILPNTSEQSPDGLQPTPSRRKKAVRQKTDTSLPDDATTLDVKTGRLRRTSSLPSVCDDNRYNAEGKLIRHYNYEAKLSKLQKRSLRFTWHRLQTRNGGKRVEAVFEEVFERLIKHMPVMREIFTTRTFLSAMSKGDVATLRDHARVMVRMIDVIIKNLDTETRKRTDTESDVDPRLLGRAHGCLRPYGFNSNFWEKLGEIMVDVVLIQEAVRDLPGAGQAWVVLTACLVDQLRAGFDQAKETDGKLSITSTGGLPMCPALSSGSAAAAAKTNNNNQHSKAAAWQQYPQRSINSGRQLPELAPWPPCGIQEDHTYENIEKFRAVDETSDDSDHHTYVNYHEEPGPSHSGNNTPYGRCPYSGSPAHSLPSPKQHTPRQLPEIPTSPSPLLTGPSPRHSFSLVPDHSVDPIR</sequence>
<dbReference type="GO" id="GO:0019825">
    <property type="term" value="F:oxygen binding"/>
    <property type="evidence" value="ECO:0007669"/>
    <property type="project" value="InterPro"/>
</dbReference>
<dbReference type="WBParaSite" id="Pan_g16415.t1">
    <property type="protein sequence ID" value="Pan_g16415.t1"/>
    <property type="gene ID" value="Pan_g16415"/>
</dbReference>
<dbReference type="SUPFAM" id="SSF46458">
    <property type="entry name" value="Globin-like"/>
    <property type="match status" value="1"/>
</dbReference>
<evidence type="ECO:0000256" key="4">
    <source>
        <dbReference type="SAM" id="MobiDB-lite"/>
    </source>
</evidence>
<evidence type="ECO:0000256" key="3">
    <source>
        <dbReference type="ARBA" id="ARBA00023004"/>
    </source>
</evidence>
<keyword evidence="1" id="KW-0349">Heme</keyword>
<feature type="compositionally biased region" description="Polar residues" evidence="4">
    <location>
        <begin position="43"/>
        <end position="57"/>
    </location>
</feature>
<dbReference type="GO" id="GO:0046872">
    <property type="term" value="F:metal ion binding"/>
    <property type="evidence" value="ECO:0007669"/>
    <property type="project" value="UniProtKB-KW"/>
</dbReference>
<evidence type="ECO:0000256" key="1">
    <source>
        <dbReference type="ARBA" id="ARBA00022617"/>
    </source>
</evidence>
<dbReference type="Gene3D" id="1.10.490.10">
    <property type="entry name" value="Globins"/>
    <property type="match status" value="1"/>
</dbReference>